<feature type="transmembrane region" description="Helical" evidence="2">
    <location>
        <begin position="162"/>
        <end position="188"/>
    </location>
</feature>
<keyword evidence="2" id="KW-0472">Membrane</keyword>
<proteinExistence type="predicted"/>
<accession>A0ABY7GPL6</accession>
<gene>
    <name evidence="4" type="ORF">NM686_007985</name>
</gene>
<dbReference type="RefSeq" id="WP_255187350.1">
    <property type="nucleotide sequence ID" value="NZ_CP113517.1"/>
</dbReference>
<evidence type="ECO:0000256" key="1">
    <source>
        <dbReference type="SAM" id="MobiDB-lite"/>
    </source>
</evidence>
<feature type="transmembrane region" description="Helical" evidence="2">
    <location>
        <begin position="61"/>
        <end position="82"/>
    </location>
</feature>
<feature type="region of interest" description="Disordered" evidence="1">
    <location>
        <begin position="206"/>
        <end position="245"/>
    </location>
</feature>
<organism evidence="4 5">
    <name type="scientific">Methylomonas rapida</name>
    <dbReference type="NCBI Taxonomy" id="2963939"/>
    <lineage>
        <taxon>Bacteria</taxon>
        <taxon>Pseudomonadati</taxon>
        <taxon>Pseudomonadota</taxon>
        <taxon>Gammaproteobacteria</taxon>
        <taxon>Methylococcales</taxon>
        <taxon>Methylococcaceae</taxon>
        <taxon>Methylomonas</taxon>
    </lineage>
</organism>
<feature type="transmembrane region" description="Helical" evidence="2">
    <location>
        <begin position="94"/>
        <end position="120"/>
    </location>
</feature>
<keyword evidence="2" id="KW-0812">Transmembrane</keyword>
<dbReference type="InterPro" id="IPR019251">
    <property type="entry name" value="DUF2231_TM"/>
</dbReference>
<name>A0ABY7GPL6_9GAMM</name>
<feature type="transmembrane region" description="Helical" evidence="2">
    <location>
        <begin position="132"/>
        <end position="150"/>
    </location>
</feature>
<dbReference type="EMBL" id="CP113517">
    <property type="protein sequence ID" value="WAR46443.1"/>
    <property type="molecule type" value="Genomic_DNA"/>
</dbReference>
<feature type="domain" description="DUF2231" evidence="3">
    <location>
        <begin position="57"/>
        <end position="193"/>
    </location>
</feature>
<evidence type="ECO:0000259" key="3">
    <source>
        <dbReference type="Pfam" id="PF09990"/>
    </source>
</evidence>
<evidence type="ECO:0000313" key="4">
    <source>
        <dbReference type="EMBL" id="WAR46443.1"/>
    </source>
</evidence>
<reference evidence="4" key="1">
    <citation type="submission" date="2022-11" db="EMBL/GenBank/DDBJ databases">
        <title>Methylomonas rapida sp. nov., Carotenoid-Producing Obligate Methanotrophs with High Growth Characteristics and Biotechnological Potential.</title>
        <authorList>
            <person name="Tikhonova E.N."/>
            <person name="Suleimanov R.Z."/>
            <person name="Miroshnikov K."/>
            <person name="Oshkin I.Y."/>
            <person name="Belova S.E."/>
            <person name="Danilova O.V."/>
            <person name="Ashikhmin A."/>
            <person name="Konopkin A."/>
            <person name="But S.Y."/>
            <person name="Khmelenina V.N."/>
            <person name="Kuznetsov N."/>
            <person name="Pimenov N.V."/>
            <person name="Dedysh S.N."/>
        </authorList>
    </citation>
    <scope>NUCLEOTIDE SEQUENCE</scope>
    <source>
        <strain evidence="4">MP1</strain>
    </source>
</reference>
<evidence type="ECO:0000256" key="2">
    <source>
        <dbReference type="SAM" id="Phobius"/>
    </source>
</evidence>
<feature type="compositionally biased region" description="Basic and acidic residues" evidence="1">
    <location>
        <begin position="207"/>
        <end position="217"/>
    </location>
</feature>
<sequence length="245" mass="26021">MIDLSNTVGFAVHGGGDSGGGVAGAVEGFLGFIESLLSLSPDAVFERLMPGIAVMENLHPLLVHFPIALLSLFFLLDLVGSLAGKEPWRRAADWFLYSGVLFAGLTVIAGFVAAASVAHGGDVHEVMENHEHLGVSVFVLSLILAGWRYLAKGVIAGAANTLHLILSAILTGLLVFTADLGASMVYGYGVAVRPVAEINKNAAALHQHGEDSVSDDHDHDDDDERQEFPGNQPGHQHHHNHQHTH</sequence>
<keyword evidence="5" id="KW-1185">Reference proteome</keyword>
<dbReference type="Proteomes" id="UP001162780">
    <property type="component" value="Chromosome"/>
</dbReference>
<feature type="compositionally biased region" description="Basic residues" evidence="1">
    <location>
        <begin position="235"/>
        <end position="245"/>
    </location>
</feature>
<dbReference type="Pfam" id="PF09990">
    <property type="entry name" value="DUF2231"/>
    <property type="match status" value="1"/>
</dbReference>
<protein>
    <submittedName>
        <fullName evidence="4">DUF2231 domain-containing protein</fullName>
    </submittedName>
</protein>
<evidence type="ECO:0000313" key="5">
    <source>
        <dbReference type="Proteomes" id="UP001162780"/>
    </source>
</evidence>
<keyword evidence="2" id="KW-1133">Transmembrane helix</keyword>